<evidence type="ECO:0000313" key="3">
    <source>
        <dbReference type="EMBL" id="MCQ9210002.1"/>
    </source>
</evidence>
<dbReference type="InterPro" id="IPR007380">
    <property type="entry name" value="DUF438"/>
</dbReference>
<dbReference type="InterPro" id="IPR035965">
    <property type="entry name" value="PAS-like_dom_sf"/>
</dbReference>
<reference evidence="3" key="1">
    <citation type="submission" date="2022-07" db="EMBL/GenBank/DDBJ databases">
        <authorList>
            <person name="Jung M.-Y."/>
            <person name="Lee M."/>
        </authorList>
    </citation>
    <scope>NUCLEOTIDE SEQUENCE</scope>
    <source>
        <strain evidence="3">S8</strain>
    </source>
</reference>
<protein>
    <submittedName>
        <fullName evidence="3">DUF438 domain-containing protein</fullName>
    </submittedName>
</protein>
<name>A0ABT1WNS5_9LACT</name>
<evidence type="ECO:0000259" key="1">
    <source>
        <dbReference type="Pfam" id="PF01814"/>
    </source>
</evidence>
<evidence type="ECO:0000313" key="4">
    <source>
        <dbReference type="Proteomes" id="UP001059480"/>
    </source>
</evidence>
<sequence>MSTEEVPTHKETASQQRQDLLKDLMLRLHRGESKDIIQEEFNQNFDQVTAYEIQLMERNLMDEGISIEEIMRLCTVHANLLKTSVSHQKEPEDFNKSGHPVHVLRTENLALRGVIDRIERLLKSYIETQEDSLYRGLMRQVDLLSQFEHHYIRKEYAIFPIMEKKGMTAPPQVMWGVHDQIRDYYADFLVEARAKHIENSIEKFQIVKKEFLDMIVKEEDILIPMILDAFHEDDWALIAKESVQYGYTIVRPEKEWLPLIQEREENQYKSVNQQGDVILDTGSLSAKELNVILNILPIELSFVDADNIVKYYNEGDGSEKVFKRMKSAIGRDMISCHPPRTHEMVRTLVDQLRTGQKDKESMWFEVNNKFIHVTYQAVRDEDGRYMGVLEYVQDILPFLKIDSEKRSLS</sequence>
<feature type="domain" description="DUF438" evidence="2">
    <location>
        <begin position="21"/>
        <end position="86"/>
    </location>
</feature>
<evidence type="ECO:0000259" key="2">
    <source>
        <dbReference type="Pfam" id="PF04282"/>
    </source>
</evidence>
<comment type="caution">
    <text evidence="3">The sequence shown here is derived from an EMBL/GenBank/DDBJ whole genome shotgun (WGS) entry which is preliminary data.</text>
</comment>
<dbReference type="Proteomes" id="UP001059480">
    <property type="component" value="Unassembled WGS sequence"/>
</dbReference>
<keyword evidence="4" id="KW-1185">Reference proteome</keyword>
<dbReference type="Pfam" id="PF04282">
    <property type="entry name" value="DUF438"/>
    <property type="match status" value="1"/>
</dbReference>
<feature type="domain" description="Hemerythrin-like" evidence="1">
    <location>
        <begin position="99"/>
        <end position="226"/>
    </location>
</feature>
<reference evidence="3" key="3">
    <citation type="journal article" date="2023" name="Microbiol. Resour. Announc.">
        <title>Draft Genome Sequence of Granulicatella sp. Strain S8, Isolated from a Marine Fish, Seriola quinqueradiata.</title>
        <authorList>
            <person name="Lee M."/>
            <person name="Farooq A."/>
            <person name="Jeong J.B."/>
            <person name="Jung M.Y."/>
        </authorList>
    </citation>
    <scope>NUCLEOTIDE SEQUENCE</scope>
    <source>
        <strain evidence="3">S8</strain>
    </source>
</reference>
<dbReference type="Gene3D" id="1.20.120.520">
    <property type="entry name" value="nmb1532 protein domain like"/>
    <property type="match status" value="1"/>
</dbReference>
<proteinExistence type="predicted"/>
<dbReference type="PANTHER" id="PTHR39966">
    <property type="entry name" value="BLL2471 PROTEIN-RELATED"/>
    <property type="match status" value="1"/>
</dbReference>
<dbReference type="PANTHER" id="PTHR39966:SF3">
    <property type="entry name" value="DUF438 DOMAIN-CONTAINING PROTEIN"/>
    <property type="match status" value="1"/>
</dbReference>
<dbReference type="EMBL" id="JANHNZ010000004">
    <property type="protein sequence ID" value="MCQ9210002.1"/>
    <property type="molecule type" value="Genomic_DNA"/>
</dbReference>
<dbReference type="Gene3D" id="3.30.450.20">
    <property type="entry name" value="PAS domain"/>
    <property type="match status" value="1"/>
</dbReference>
<reference evidence="3" key="2">
    <citation type="journal article" date="2023" name="Curr. Microbiol.">
        <title>Granulicatella seriolae sp. nov., a Novel Facultative Anaerobe Isolated from Yellowtail Marine Fish.</title>
        <authorList>
            <person name="Lee M."/>
            <person name="Choi Y.J."/>
            <person name="Farooq A."/>
            <person name="Jeong J.B."/>
            <person name="Jung M.Y."/>
        </authorList>
    </citation>
    <scope>NUCLEOTIDE SEQUENCE</scope>
    <source>
        <strain evidence="3">S8</strain>
    </source>
</reference>
<dbReference type="Pfam" id="PF01814">
    <property type="entry name" value="Hemerythrin"/>
    <property type="match status" value="1"/>
</dbReference>
<accession>A0ABT1WNS5</accession>
<dbReference type="SUPFAM" id="SSF55785">
    <property type="entry name" value="PYP-like sensor domain (PAS domain)"/>
    <property type="match status" value="1"/>
</dbReference>
<dbReference type="RefSeq" id="WP_256945118.1">
    <property type="nucleotide sequence ID" value="NZ_JANHNZ010000004.1"/>
</dbReference>
<gene>
    <name evidence="3" type="ORF">NPA36_05510</name>
</gene>
<dbReference type="InterPro" id="IPR012312">
    <property type="entry name" value="Hemerythrin-like"/>
</dbReference>
<organism evidence="3 4">
    <name type="scientific">Granulicatella seriolae</name>
    <dbReference type="NCBI Taxonomy" id="2967226"/>
    <lineage>
        <taxon>Bacteria</taxon>
        <taxon>Bacillati</taxon>
        <taxon>Bacillota</taxon>
        <taxon>Bacilli</taxon>
        <taxon>Lactobacillales</taxon>
        <taxon>Carnobacteriaceae</taxon>
        <taxon>Granulicatella</taxon>
    </lineage>
</organism>
<dbReference type="Pfam" id="PF13596">
    <property type="entry name" value="PAS_10"/>
    <property type="match status" value="1"/>
</dbReference>